<comment type="subcellular location">
    <subcellularLocation>
        <location evidence="1">Cell membrane</location>
        <topology evidence="1">Multi-pass membrane protein</topology>
    </subcellularLocation>
</comment>
<dbReference type="PANTHER" id="PTHR42718:SF49">
    <property type="entry name" value="EXPORT PROTEIN"/>
    <property type="match status" value="1"/>
</dbReference>
<keyword evidence="2 5" id="KW-0812">Transmembrane</keyword>
<feature type="transmembrane region" description="Helical" evidence="5">
    <location>
        <begin position="133"/>
        <end position="156"/>
    </location>
</feature>
<evidence type="ECO:0000313" key="8">
    <source>
        <dbReference type="Proteomes" id="UP000266677"/>
    </source>
</evidence>
<keyword evidence="3 5" id="KW-1133">Transmembrane helix</keyword>
<dbReference type="GO" id="GO:0005886">
    <property type="term" value="C:plasma membrane"/>
    <property type="evidence" value="ECO:0007669"/>
    <property type="project" value="UniProtKB-SubCell"/>
</dbReference>
<dbReference type="Gene3D" id="1.20.1250.20">
    <property type="entry name" value="MFS general substrate transporter like domains"/>
    <property type="match status" value="1"/>
</dbReference>
<feature type="transmembrane region" description="Helical" evidence="5">
    <location>
        <begin position="43"/>
        <end position="63"/>
    </location>
</feature>
<feature type="transmembrane region" description="Helical" evidence="5">
    <location>
        <begin position="389"/>
        <end position="407"/>
    </location>
</feature>
<evidence type="ECO:0000313" key="7">
    <source>
        <dbReference type="EMBL" id="RJO77568.1"/>
    </source>
</evidence>
<evidence type="ECO:0000256" key="1">
    <source>
        <dbReference type="ARBA" id="ARBA00004651"/>
    </source>
</evidence>
<feature type="transmembrane region" description="Helical" evidence="5">
    <location>
        <begin position="217"/>
        <end position="238"/>
    </location>
</feature>
<proteinExistence type="predicted"/>
<evidence type="ECO:0000259" key="6">
    <source>
        <dbReference type="PROSITE" id="PS50850"/>
    </source>
</evidence>
<feature type="transmembrane region" description="Helical" evidence="5">
    <location>
        <begin position="348"/>
        <end position="368"/>
    </location>
</feature>
<dbReference type="AlphaFoldDB" id="A0A3A4KBU6"/>
<dbReference type="PROSITE" id="PS50850">
    <property type="entry name" value="MFS"/>
    <property type="match status" value="1"/>
</dbReference>
<comment type="caution">
    <text evidence="7">The sequence shown here is derived from an EMBL/GenBank/DDBJ whole genome shotgun (WGS) entry which is preliminary data.</text>
</comment>
<keyword evidence="8" id="KW-1185">Reference proteome</keyword>
<dbReference type="InterPro" id="IPR020846">
    <property type="entry name" value="MFS_dom"/>
</dbReference>
<feature type="transmembrane region" description="Helical" evidence="5">
    <location>
        <begin position="192"/>
        <end position="211"/>
    </location>
</feature>
<accession>A0A3A4KBU6</accession>
<evidence type="ECO:0000256" key="4">
    <source>
        <dbReference type="ARBA" id="ARBA00023136"/>
    </source>
</evidence>
<reference evidence="7 8" key="1">
    <citation type="submission" date="2018-09" db="EMBL/GenBank/DDBJ databases">
        <title>YIM PH21274 draft genome.</title>
        <authorList>
            <person name="Miao C."/>
        </authorList>
    </citation>
    <scope>NUCLEOTIDE SEQUENCE [LARGE SCALE GENOMIC DNA]</scope>
    <source>
        <strain evidence="7 8">YIM PH 21724</strain>
    </source>
</reference>
<dbReference type="SUPFAM" id="SSF103473">
    <property type="entry name" value="MFS general substrate transporter"/>
    <property type="match status" value="1"/>
</dbReference>
<feature type="transmembrane region" description="Helical" evidence="5">
    <location>
        <begin position="258"/>
        <end position="280"/>
    </location>
</feature>
<dbReference type="InterPro" id="IPR011701">
    <property type="entry name" value="MFS"/>
</dbReference>
<gene>
    <name evidence="7" type="ORF">D5S18_07415</name>
</gene>
<keyword evidence="4 5" id="KW-0472">Membrane</keyword>
<dbReference type="InterPro" id="IPR036259">
    <property type="entry name" value="MFS_trans_sf"/>
</dbReference>
<name>A0A3A4KBU6_9NOCA</name>
<evidence type="ECO:0000256" key="5">
    <source>
        <dbReference type="SAM" id="Phobius"/>
    </source>
</evidence>
<feature type="transmembrane region" description="Helical" evidence="5">
    <location>
        <begin position="419"/>
        <end position="439"/>
    </location>
</feature>
<organism evidence="7 8">
    <name type="scientific">Nocardia panacis</name>
    <dbReference type="NCBI Taxonomy" id="2340916"/>
    <lineage>
        <taxon>Bacteria</taxon>
        <taxon>Bacillati</taxon>
        <taxon>Actinomycetota</taxon>
        <taxon>Actinomycetes</taxon>
        <taxon>Mycobacteriales</taxon>
        <taxon>Nocardiaceae</taxon>
        <taxon>Nocardia</taxon>
    </lineage>
</organism>
<feature type="transmembrane region" description="Helical" evidence="5">
    <location>
        <begin position="286"/>
        <end position="311"/>
    </location>
</feature>
<dbReference type="Proteomes" id="UP000266677">
    <property type="component" value="Unassembled WGS sequence"/>
</dbReference>
<feature type="transmembrane region" description="Helical" evidence="5">
    <location>
        <begin position="162"/>
        <end position="180"/>
    </location>
</feature>
<dbReference type="RefSeq" id="WP_120039091.1">
    <property type="nucleotide sequence ID" value="NZ_QZFU01000015.1"/>
</dbReference>
<dbReference type="Pfam" id="PF07690">
    <property type="entry name" value="MFS_1"/>
    <property type="match status" value="1"/>
</dbReference>
<dbReference type="PANTHER" id="PTHR42718">
    <property type="entry name" value="MAJOR FACILITATOR SUPERFAMILY MULTIDRUG TRANSPORTER MFSC"/>
    <property type="match status" value="1"/>
</dbReference>
<feature type="transmembrane region" description="Helical" evidence="5">
    <location>
        <begin position="104"/>
        <end position="121"/>
    </location>
</feature>
<dbReference type="GO" id="GO:0022857">
    <property type="term" value="F:transmembrane transporter activity"/>
    <property type="evidence" value="ECO:0007669"/>
    <property type="project" value="InterPro"/>
</dbReference>
<feature type="domain" description="Major facilitator superfamily (MFS) profile" evidence="6">
    <location>
        <begin position="5"/>
        <end position="445"/>
    </location>
</feature>
<evidence type="ECO:0000256" key="3">
    <source>
        <dbReference type="ARBA" id="ARBA00022989"/>
    </source>
</evidence>
<dbReference type="EMBL" id="QZFU01000015">
    <property type="protein sequence ID" value="RJO77568.1"/>
    <property type="molecule type" value="Genomic_DNA"/>
</dbReference>
<sequence length="454" mass="45154">MRTRTLLVASAGTLLALIAFTVPLAAINPTALALGADAAGRTWILSSMSVGLGAALLSAGTIADDFGRRRTFVGGAVLLALASFAAEFATGTLLFVLARIAQGVGGAALIAAGLGLIAHAFPAGPARATASGVWGASVGGGIALGPLLAAVLGRMIDWRAPYFVTAILAALVGIAARWLIEESRADHATKLDIAGTLLLAGGMSALLAALIEGRSGGIRPIVVLLAVAAVLLLAAFVAVQWRSSHAMLDLRLFTEPAFLAASGAAFMTGAGVIAMMSYLAGFAGVALGMSTLAGAWLIFAWAATSVVTALFARRIQLSGRVQLAIGLAAVGVGQLTLLGLGAETGWQRMVPSLILIGIASGVVNAALGREAVASVPAGRGSLGSGANNTARYVGSAVGVTVVSVIAARPAGSAEVFTGWNHATLFTGAVSLVGALLVLACRPRVVATVPVSAAG</sequence>
<evidence type="ECO:0000256" key="2">
    <source>
        <dbReference type="ARBA" id="ARBA00022692"/>
    </source>
</evidence>
<protein>
    <submittedName>
        <fullName evidence="7">MFS transporter</fullName>
    </submittedName>
</protein>
<feature type="transmembrane region" description="Helical" evidence="5">
    <location>
        <begin position="323"/>
        <end position="342"/>
    </location>
</feature>
<dbReference type="OrthoDB" id="4867914at2"/>
<feature type="transmembrane region" description="Helical" evidence="5">
    <location>
        <begin position="75"/>
        <end position="98"/>
    </location>
</feature>